<dbReference type="AlphaFoldDB" id="A0A1W6TDN3"/>
<keyword evidence="1" id="KW-0812">Transmembrane</keyword>
<proteinExistence type="predicted"/>
<organism evidence="2">
    <name type="scientific">Vibrio alginolyticus</name>
    <dbReference type="NCBI Taxonomy" id="663"/>
    <lineage>
        <taxon>Bacteria</taxon>
        <taxon>Pseudomonadati</taxon>
        <taxon>Pseudomonadota</taxon>
        <taxon>Gammaproteobacteria</taxon>
        <taxon>Vibrionales</taxon>
        <taxon>Vibrionaceae</taxon>
        <taxon>Vibrio</taxon>
    </lineage>
</organism>
<protein>
    <submittedName>
        <fullName evidence="2">Uncharacterized protein</fullName>
    </submittedName>
</protein>
<sequence length="128" mass="14487">MKLVLTFIGIKGINVSYFDMTNMIIGCTWLVSTLLFIRVSVKRIEKKMSKDGHGPVGWDRDTWGVRFPMYTTVLMRGKPAKVSLVDDQLILKYATTFDRVLAFVVTISFVLFLACGAIITWGPEEFSL</sequence>
<keyword evidence="1" id="KW-0472">Membrane</keyword>
<evidence type="ECO:0000256" key="1">
    <source>
        <dbReference type="SAM" id="Phobius"/>
    </source>
</evidence>
<dbReference type="RefSeq" id="WP_017633851.1">
    <property type="nucleotide sequence ID" value="NZ_AP023187.1"/>
</dbReference>
<feature type="transmembrane region" description="Helical" evidence="1">
    <location>
        <begin position="100"/>
        <end position="122"/>
    </location>
</feature>
<keyword evidence="1" id="KW-1133">Transmembrane helix</keyword>
<name>A0A1W6TDN3_VIBAL</name>
<gene>
    <name evidence="2" type="ORF">K05K4_21260</name>
</gene>
<reference evidence="2" key="1">
    <citation type="submission" date="2016-10" db="EMBL/GenBank/DDBJ databases">
        <title>The High Quality Genome of Vibrio alginolyticus K01M1.</title>
        <authorList>
            <person name="Wendling C."/>
            <person name="Chibani C.M."/>
            <person name="Hertel R."/>
            <person name="Sproer C."/>
            <person name="Bunk B."/>
            <person name="Overmann J."/>
            <person name="Roth O."/>
            <person name="Liesegang H."/>
        </authorList>
    </citation>
    <scope>NUCLEOTIDE SEQUENCE</scope>
    <source>
        <strain evidence="2">K05K4</strain>
    </source>
</reference>
<feature type="transmembrane region" description="Helical" evidence="1">
    <location>
        <begin position="20"/>
        <end position="41"/>
    </location>
</feature>
<dbReference type="EMBL" id="CP017902">
    <property type="protein sequence ID" value="ARP18956.1"/>
    <property type="molecule type" value="Genomic_DNA"/>
</dbReference>
<evidence type="ECO:0000313" key="2">
    <source>
        <dbReference type="EMBL" id="ARP18956.1"/>
    </source>
</evidence>
<accession>A0A1W6TDN3</accession>